<dbReference type="InterPro" id="IPR023198">
    <property type="entry name" value="PGP-like_dom2"/>
</dbReference>
<dbReference type="InterPro" id="IPR041492">
    <property type="entry name" value="HAD_2"/>
</dbReference>
<dbReference type="InterPro" id="IPR006439">
    <property type="entry name" value="HAD-SF_hydro_IA"/>
</dbReference>
<dbReference type="PRINTS" id="PR00413">
    <property type="entry name" value="HADHALOGNASE"/>
</dbReference>
<dbReference type="Gene3D" id="3.40.50.1000">
    <property type="entry name" value="HAD superfamily/HAD-like"/>
    <property type="match status" value="1"/>
</dbReference>
<comment type="caution">
    <text evidence="1">The sequence shown here is derived from an EMBL/GenBank/DDBJ whole genome shotgun (WGS) entry which is preliminary data.</text>
</comment>
<dbReference type="Pfam" id="PF13419">
    <property type="entry name" value="HAD_2"/>
    <property type="match status" value="1"/>
</dbReference>
<keyword evidence="1" id="KW-0378">Hydrolase</keyword>
<sequence length="250" mass="25653">MPQAAWIGGGAHAGGRMPPVVFPRTRQYPRAVLFDLDGTLVDPAGGITRGIEHGLLANGLPVPAPEVLEELVGPPLALGLEEVAGVPADAIPAVVRDYRAWYREQGIALSVVYPGIREALAGLKDAGVAVAVVTSKPTQLAHTLLAHHGLADAFEVIVGTSEDETAAPAPGGAKDHLLREAAATLGVEPSECTMVGDRRFDILAAKATGARSLGAGWGFAPADELATAGADAEIAEPHQLLGALLLTEEA</sequence>
<reference evidence="1 2" key="1">
    <citation type="submission" date="2018-07" db="EMBL/GenBank/DDBJ databases">
        <title>Arthrobacter sp. nov., isolated from raw cow's milk with high bacterial count.</title>
        <authorList>
            <person name="Hahne J."/>
            <person name="Isele D."/>
            <person name="Lipski A."/>
        </authorList>
    </citation>
    <scope>NUCLEOTIDE SEQUENCE [LARGE SCALE GENOMIC DNA]</scope>
    <source>
        <strain evidence="1 2">JZ R-35</strain>
    </source>
</reference>
<organism evidence="1 2">
    <name type="scientific">Galactobacter valiniphilus</name>
    <dbReference type="NCBI Taxonomy" id="2676122"/>
    <lineage>
        <taxon>Bacteria</taxon>
        <taxon>Bacillati</taxon>
        <taxon>Actinomycetota</taxon>
        <taxon>Actinomycetes</taxon>
        <taxon>Micrococcales</taxon>
        <taxon>Micrococcaceae</taxon>
        <taxon>Galactobacter</taxon>
    </lineage>
</organism>
<proteinExistence type="predicted"/>
<dbReference type="PANTHER" id="PTHR43434:SF20">
    <property type="entry name" value="5'-NUCLEOTIDASE"/>
    <property type="match status" value="1"/>
</dbReference>
<protein>
    <submittedName>
        <fullName evidence="1">HAD family hydrolase</fullName>
    </submittedName>
</protein>
<dbReference type="SFLD" id="SFLDS00003">
    <property type="entry name" value="Haloacid_Dehalogenase"/>
    <property type="match status" value="1"/>
</dbReference>
<dbReference type="AlphaFoldDB" id="A0A399JGZ0"/>
<dbReference type="GO" id="GO:0005829">
    <property type="term" value="C:cytosol"/>
    <property type="evidence" value="ECO:0007669"/>
    <property type="project" value="TreeGrafter"/>
</dbReference>
<dbReference type="GO" id="GO:0016787">
    <property type="term" value="F:hydrolase activity"/>
    <property type="evidence" value="ECO:0007669"/>
    <property type="project" value="UniProtKB-KW"/>
</dbReference>
<accession>A0A399JGZ0</accession>
<dbReference type="InterPro" id="IPR036412">
    <property type="entry name" value="HAD-like_sf"/>
</dbReference>
<evidence type="ECO:0000313" key="1">
    <source>
        <dbReference type="EMBL" id="RII41736.1"/>
    </source>
</evidence>
<dbReference type="Gene3D" id="1.10.150.240">
    <property type="entry name" value="Putative phosphatase, domain 2"/>
    <property type="match status" value="1"/>
</dbReference>
<dbReference type="Proteomes" id="UP000265419">
    <property type="component" value="Unassembled WGS sequence"/>
</dbReference>
<dbReference type="SFLD" id="SFLDG01129">
    <property type="entry name" value="C1.5:_HAD__Beta-PGM__Phosphata"/>
    <property type="match status" value="1"/>
</dbReference>
<name>A0A399JGZ0_9MICC</name>
<dbReference type="SUPFAM" id="SSF56784">
    <property type="entry name" value="HAD-like"/>
    <property type="match status" value="1"/>
</dbReference>
<evidence type="ECO:0000313" key="2">
    <source>
        <dbReference type="Proteomes" id="UP000265419"/>
    </source>
</evidence>
<dbReference type="GO" id="GO:0004713">
    <property type="term" value="F:protein tyrosine kinase activity"/>
    <property type="evidence" value="ECO:0007669"/>
    <property type="project" value="TreeGrafter"/>
</dbReference>
<gene>
    <name evidence="1" type="ORF">DWB68_11270</name>
</gene>
<dbReference type="EMBL" id="QQXK01000022">
    <property type="protein sequence ID" value="RII41736.1"/>
    <property type="molecule type" value="Genomic_DNA"/>
</dbReference>
<keyword evidence="2" id="KW-1185">Reference proteome</keyword>
<dbReference type="InterPro" id="IPR050155">
    <property type="entry name" value="HAD-like_hydrolase_sf"/>
</dbReference>
<dbReference type="PANTHER" id="PTHR43434">
    <property type="entry name" value="PHOSPHOGLYCOLATE PHOSPHATASE"/>
    <property type="match status" value="1"/>
</dbReference>
<dbReference type="InterPro" id="IPR023214">
    <property type="entry name" value="HAD_sf"/>
</dbReference>